<dbReference type="PIRSF" id="PIRSF019455">
    <property type="entry name" value="CopR_AtkY"/>
    <property type="match status" value="1"/>
</dbReference>
<dbReference type="InterPro" id="IPR005650">
    <property type="entry name" value="BlaI_family"/>
</dbReference>
<protein>
    <submittedName>
        <fullName evidence="5">BlaI/MecI/CopY family transcriptional regulator</fullName>
    </submittedName>
</protein>
<dbReference type="SUPFAM" id="SSF46785">
    <property type="entry name" value="Winged helix' DNA-binding domain"/>
    <property type="match status" value="1"/>
</dbReference>
<dbReference type="Gene3D" id="1.10.10.10">
    <property type="entry name" value="Winged helix-like DNA-binding domain superfamily/Winged helix DNA-binding domain"/>
    <property type="match status" value="1"/>
</dbReference>
<organism evidence="5 6">
    <name type="scientific">Nocardioides taihuensis</name>
    <dbReference type="NCBI Taxonomy" id="1835606"/>
    <lineage>
        <taxon>Bacteria</taxon>
        <taxon>Bacillati</taxon>
        <taxon>Actinomycetota</taxon>
        <taxon>Actinomycetes</taxon>
        <taxon>Propionibacteriales</taxon>
        <taxon>Nocardioidaceae</taxon>
        <taxon>Nocardioides</taxon>
    </lineage>
</organism>
<gene>
    <name evidence="5" type="ORF">ACFPGP_00455</name>
</gene>
<evidence type="ECO:0000256" key="4">
    <source>
        <dbReference type="ARBA" id="ARBA00023163"/>
    </source>
</evidence>
<dbReference type="Proteomes" id="UP001596087">
    <property type="component" value="Unassembled WGS sequence"/>
</dbReference>
<evidence type="ECO:0000256" key="2">
    <source>
        <dbReference type="ARBA" id="ARBA00023015"/>
    </source>
</evidence>
<keyword evidence="6" id="KW-1185">Reference proteome</keyword>
<dbReference type="InterPro" id="IPR036388">
    <property type="entry name" value="WH-like_DNA-bd_sf"/>
</dbReference>
<reference evidence="6" key="1">
    <citation type="journal article" date="2019" name="Int. J. Syst. Evol. Microbiol.">
        <title>The Global Catalogue of Microorganisms (GCM) 10K type strain sequencing project: providing services to taxonomists for standard genome sequencing and annotation.</title>
        <authorList>
            <consortium name="The Broad Institute Genomics Platform"/>
            <consortium name="The Broad Institute Genome Sequencing Center for Infectious Disease"/>
            <person name="Wu L."/>
            <person name="Ma J."/>
        </authorList>
    </citation>
    <scope>NUCLEOTIDE SEQUENCE [LARGE SCALE GENOMIC DNA]</scope>
    <source>
        <strain evidence="6">DFY41</strain>
    </source>
</reference>
<sequence length="131" mass="15211">MSQYGRGTRSRRESARMRPFGDLEAVVMEHIWTADRPLTVRDVLERMDREPPLAYTTVLTVMDNLHRKGFLSREREGRAFRYRPTKDRAEHTAELMHELLSDSGNASVTLLRFLDHMSPTEVARLKRALGD</sequence>
<name>A0ABW0BCT0_9ACTN</name>
<dbReference type="EMBL" id="JBHSKD010000002">
    <property type="protein sequence ID" value="MFC5175119.1"/>
    <property type="molecule type" value="Genomic_DNA"/>
</dbReference>
<keyword evidence="3" id="KW-0238">DNA-binding</keyword>
<evidence type="ECO:0000256" key="1">
    <source>
        <dbReference type="ARBA" id="ARBA00011046"/>
    </source>
</evidence>
<evidence type="ECO:0000313" key="6">
    <source>
        <dbReference type="Proteomes" id="UP001596087"/>
    </source>
</evidence>
<evidence type="ECO:0000256" key="3">
    <source>
        <dbReference type="ARBA" id="ARBA00023125"/>
    </source>
</evidence>
<evidence type="ECO:0000313" key="5">
    <source>
        <dbReference type="EMBL" id="MFC5175119.1"/>
    </source>
</evidence>
<proteinExistence type="inferred from homology"/>
<dbReference type="Pfam" id="PF03965">
    <property type="entry name" value="Penicillinase_R"/>
    <property type="match status" value="1"/>
</dbReference>
<comment type="similarity">
    <text evidence="1">Belongs to the BlaI transcriptional regulatory family.</text>
</comment>
<keyword evidence="2" id="KW-0805">Transcription regulation</keyword>
<accession>A0ABW0BCT0</accession>
<comment type="caution">
    <text evidence="5">The sequence shown here is derived from an EMBL/GenBank/DDBJ whole genome shotgun (WGS) entry which is preliminary data.</text>
</comment>
<dbReference type="InterPro" id="IPR036390">
    <property type="entry name" value="WH_DNA-bd_sf"/>
</dbReference>
<keyword evidence="4" id="KW-0804">Transcription</keyword>
<dbReference type="RefSeq" id="WP_378585398.1">
    <property type="nucleotide sequence ID" value="NZ_JBHSKD010000002.1"/>
</dbReference>